<keyword evidence="13 17" id="KW-0472">Membrane</keyword>
<dbReference type="AlphaFoldDB" id="A0A1D2YUN1"/>
<dbReference type="SUPFAM" id="SSF52540">
    <property type="entry name" value="P-loop containing nucleoside triphosphate hydrolases"/>
    <property type="match status" value="1"/>
</dbReference>
<feature type="binding site" evidence="16">
    <location>
        <position position="23"/>
    </location>
    <ligand>
        <name>Mg(2+)</name>
        <dbReference type="ChEBI" id="CHEBI:18420"/>
        <label>2</label>
    </ligand>
</feature>
<keyword evidence="6" id="KW-0997">Cell inner membrane</keyword>
<dbReference type="InterPro" id="IPR003373">
    <property type="entry name" value="Fe2_transport_prot-B"/>
</dbReference>
<feature type="transmembrane region" description="Helical" evidence="17">
    <location>
        <begin position="451"/>
        <end position="471"/>
    </location>
</feature>
<evidence type="ECO:0000256" key="4">
    <source>
        <dbReference type="ARBA" id="ARBA00022475"/>
    </source>
</evidence>
<feature type="transmembrane region" description="Helical" evidence="17">
    <location>
        <begin position="279"/>
        <end position="300"/>
    </location>
</feature>
<comment type="similarity">
    <text evidence="17">Belongs to the TRAFAC class TrmE-Era-EngA-EngB-Septin-like GTPase superfamily. FeoB GTPase (TC 9.A.8) family.</text>
</comment>
<dbReference type="InterPro" id="IPR011642">
    <property type="entry name" value="Gate_dom"/>
</dbReference>
<dbReference type="Pfam" id="PF07664">
    <property type="entry name" value="FeoB_C"/>
    <property type="match status" value="1"/>
</dbReference>
<evidence type="ECO:0000256" key="10">
    <source>
        <dbReference type="ARBA" id="ARBA00023004"/>
    </source>
</evidence>
<evidence type="ECO:0000256" key="1">
    <source>
        <dbReference type="ARBA" id="ARBA00003926"/>
    </source>
</evidence>
<feature type="transmembrane region" description="Helical" evidence="17">
    <location>
        <begin position="385"/>
        <end position="407"/>
    </location>
</feature>
<evidence type="ECO:0000313" key="20">
    <source>
        <dbReference type="Proteomes" id="UP000243739"/>
    </source>
</evidence>
<feature type="transmembrane region" description="Helical" evidence="17">
    <location>
        <begin position="513"/>
        <end position="533"/>
    </location>
</feature>
<evidence type="ECO:0000256" key="2">
    <source>
        <dbReference type="ARBA" id="ARBA00004429"/>
    </source>
</evidence>
<feature type="transmembrane region" description="Helical" evidence="17">
    <location>
        <begin position="553"/>
        <end position="573"/>
    </location>
</feature>
<dbReference type="RefSeq" id="WP_069656813.1">
    <property type="nucleotide sequence ID" value="NZ_MIJF01000024.1"/>
</dbReference>
<dbReference type="Proteomes" id="UP000243739">
    <property type="component" value="Unassembled WGS sequence"/>
</dbReference>
<keyword evidence="5 17" id="KW-0410">Iron transport</keyword>
<evidence type="ECO:0000256" key="12">
    <source>
        <dbReference type="ARBA" id="ARBA00023134"/>
    </source>
</evidence>
<evidence type="ECO:0000256" key="15">
    <source>
        <dbReference type="PIRSR" id="PIRSR603373-1"/>
    </source>
</evidence>
<dbReference type="FunFam" id="3.40.50.300:FF:000426">
    <property type="entry name" value="Ferrous iron transport protein B"/>
    <property type="match status" value="1"/>
</dbReference>
<evidence type="ECO:0000259" key="18">
    <source>
        <dbReference type="PROSITE" id="PS51711"/>
    </source>
</evidence>
<dbReference type="Gene3D" id="3.40.50.300">
    <property type="entry name" value="P-loop containing nucleotide triphosphate hydrolases"/>
    <property type="match status" value="1"/>
</dbReference>
<gene>
    <name evidence="19" type="ORF">BHF71_02215</name>
</gene>
<reference evidence="19 20" key="1">
    <citation type="submission" date="2016-09" db="EMBL/GenBank/DDBJ databases">
        <title>Draft genome sequence for the type strain of Vulcanibacillus modesticaldus BR, a strictly anaerobic, moderately thermophilic, and nitrate-reducing bacterium from deep sea-hydrothermal vents of the Mid-Atlantic Ridge.</title>
        <authorList>
            <person name="Abin C.A."/>
            <person name="Hollibaugh J.T."/>
        </authorList>
    </citation>
    <scope>NUCLEOTIDE SEQUENCE [LARGE SCALE GENOMIC DNA]</scope>
    <source>
        <strain evidence="19 20">BR</strain>
    </source>
</reference>
<feature type="binding site" evidence="15">
    <location>
        <begin position="8"/>
        <end position="15"/>
    </location>
    <ligand>
        <name>GTP</name>
        <dbReference type="ChEBI" id="CHEBI:37565"/>
        <label>1</label>
    </ligand>
</feature>
<feature type="transmembrane region" description="Helical" evidence="17">
    <location>
        <begin position="341"/>
        <end position="365"/>
    </location>
</feature>
<feature type="domain" description="FeoB-type G" evidence="18">
    <location>
        <begin position="1"/>
        <end position="162"/>
    </location>
</feature>
<dbReference type="STRING" id="337097.BHF71_02215"/>
<proteinExistence type="inferred from homology"/>
<keyword evidence="16" id="KW-0460">Magnesium</keyword>
<feature type="binding site" evidence="16">
    <location>
        <position position="19"/>
    </location>
    <ligand>
        <name>Mg(2+)</name>
        <dbReference type="ChEBI" id="CHEBI:18420"/>
        <label>2</label>
    </ligand>
</feature>
<dbReference type="PROSITE" id="PS51711">
    <property type="entry name" value="G_FEOB"/>
    <property type="match status" value="1"/>
</dbReference>
<keyword evidence="12 15" id="KW-0342">GTP-binding</keyword>
<accession>A0A1D2YUN1</accession>
<evidence type="ECO:0000256" key="17">
    <source>
        <dbReference type="RuleBase" id="RU362098"/>
    </source>
</evidence>
<feature type="transmembrane region" description="Helical" evidence="17">
    <location>
        <begin position="585"/>
        <end position="604"/>
    </location>
</feature>
<feature type="binding site" evidence="15">
    <location>
        <begin position="53"/>
        <end position="56"/>
    </location>
    <ligand>
        <name>GTP</name>
        <dbReference type="ChEBI" id="CHEBI:37565"/>
        <label>1</label>
    </ligand>
</feature>
<sequence>MTVFVLAGNPNVGKTALFNLLTGTRQQVGNWSGVTVEKRFGVMKYNQSVHVVDLPGVYSLSPFSAEEKVATRYLINEKIDTLINIVDASNLERNLYFTIQLLEFGKPIVMSLNMMDVAKSRGIKIDILKMRERLGIPIIPMMVRKSEGIGEFLKTLDMPIKSLNFKINYNQKIEDAIGKIENLITSLPQSKQHNSRWVALQLLEGNTEVRELFKKEDILSKVDSIIKELGFYLELSVAQTIREERFRWIGELLQEVVTFDYVKEKTWTERIDAVLTHKWLGIPLFLLFMFLTFQMTFTWVGTPLQDILDDWISGPFSETTARILTSIGADQWLIQLIVDGIIAGVGGVLVFVPQIFVLFLIISFLEDSGYMARAAFIMDKAMSKIGLNGKAFIPLFVGFGCNVPAIMSARTIEQPKERLITILLSPFMSCTARLPVYALFISIFFVKYQSLVIFSLYLLGIIVAIILGLTFKELFKKEEDSIFIIELPPYRIPIVKSLLLSTWDKGKKFLKKAGTVIFGMSVVLWFLANFSWSGMVEMDESLLADLGKLIAPVFAPLGFGTWQAGVSLISGFVAKEIIISSLSIVYGAGGDSIAHLTTIIQSVFNPVSAYAFMVFVLLYTPCMATLVVMKKEIGSWKWPLFSLMYSFSIAWIFSFVVYQIGSLFI</sequence>
<evidence type="ECO:0000256" key="6">
    <source>
        <dbReference type="ARBA" id="ARBA00022519"/>
    </source>
</evidence>
<keyword evidence="7 17" id="KW-0812">Transmembrane</keyword>
<feature type="transmembrane region" description="Helical" evidence="17">
    <location>
        <begin position="640"/>
        <end position="660"/>
    </location>
</feature>
<keyword evidence="3 17" id="KW-0813">Transport</keyword>
<evidence type="ECO:0000256" key="16">
    <source>
        <dbReference type="PIRSR" id="PIRSR603373-2"/>
    </source>
</evidence>
<feature type="binding site" evidence="16">
    <location>
        <position position="22"/>
    </location>
    <ligand>
        <name>Mg(2+)</name>
        <dbReference type="ChEBI" id="CHEBI:18420"/>
        <label>1</label>
    </ligand>
</feature>
<evidence type="ECO:0000256" key="13">
    <source>
        <dbReference type="ARBA" id="ARBA00023136"/>
    </source>
</evidence>
<evidence type="ECO:0000256" key="14">
    <source>
        <dbReference type="NCBIfam" id="TIGR00437"/>
    </source>
</evidence>
<keyword evidence="4" id="KW-1003">Cell membrane</keyword>
<dbReference type="Pfam" id="PF17910">
    <property type="entry name" value="FeoB_Cyto"/>
    <property type="match status" value="1"/>
</dbReference>
<dbReference type="GO" id="GO:0015093">
    <property type="term" value="F:ferrous iron transmembrane transporter activity"/>
    <property type="evidence" value="ECO:0007669"/>
    <property type="project" value="UniProtKB-UniRule"/>
</dbReference>
<dbReference type="Pfam" id="PF07670">
    <property type="entry name" value="Gate"/>
    <property type="match status" value="2"/>
</dbReference>
<evidence type="ECO:0000256" key="11">
    <source>
        <dbReference type="ARBA" id="ARBA00023065"/>
    </source>
</evidence>
<dbReference type="Gene3D" id="1.10.287.1770">
    <property type="match status" value="1"/>
</dbReference>
<comment type="function">
    <text evidence="1 17">Probable transporter of a GTP-driven Fe(2+) uptake system.</text>
</comment>
<dbReference type="InterPro" id="IPR050860">
    <property type="entry name" value="FeoB_GTPase"/>
</dbReference>
<dbReference type="NCBIfam" id="TIGR00437">
    <property type="entry name" value="feoB"/>
    <property type="match status" value="1"/>
</dbReference>
<organism evidence="19 20">
    <name type="scientific">Vulcanibacillus modesticaldus</name>
    <dbReference type="NCBI Taxonomy" id="337097"/>
    <lineage>
        <taxon>Bacteria</taxon>
        <taxon>Bacillati</taxon>
        <taxon>Bacillota</taxon>
        <taxon>Bacilli</taxon>
        <taxon>Bacillales</taxon>
        <taxon>Bacillaceae</taxon>
        <taxon>Vulcanibacillus</taxon>
    </lineage>
</organism>
<dbReference type="InterPro" id="IPR030389">
    <property type="entry name" value="G_FEOB_dom"/>
</dbReference>
<dbReference type="GO" id="GO:0005525">
    <property type="term" value="F:GTP binding"/>
    <property type="evidence" value="ECO:0007669"/>
    <property type="project" value="UniProtKB-KW"/>
</dbReference>
<dbReference type="PANTHER" id="PTHR43185">
    <property type="entry name" value="FERROUS IRON TRANSPORT PROTEIN B"/>
    <property type="match status" value="1"/>
</dbReference>
<dbReference type="InterPro" id="IPR041069">
    <property type="entry name" value="FeoB_Cyto"/>
</dbReference>
<dbReference type="PANTHER" id="PTHR43185:SF1">
    <property type="entry name" value="FE(2+) TRANSPORTER FEOB"/>
    <property type="match status" value="1"/>
</dbReference>
<dbReference type="GO" id="GO:0046872">
    <property type="term" value="F:metal ion binding"/>
    <property type="evidence" value="ECO:0007669"/>
    <property type="project" value="UniProtKB-KW"/>
</dbReference>
<dbReference type="EMBL" id="MIJF01000024">
    <property type="protein sequence ID" value="OEF99420.1"/>
    <property type="molecule type" value="Genomic_DNA"/>
</dbReference>
<evidence type="ECO:0000256" key="7">
    <source>
        <dbReference type="ARBA" id="ARBA00022692"/>
    </source>
</evidence>
<comment type="subcellular location">
    <subcellularLocation>
        <location evidence="2">Cell inner membrane</location>
        <topology evidence="2">Multi-pass membrane protein</topology>
    </subcellularLocation>
    <subcellularLocation>
        <location evidence="17">Cell membrane</location>
        <topology evidence="17">Multi-pass membrane protein</topology>
    </subcellularLocation>
</comment>
<dbReference type="InterPro" id="IPR011640">
    <property type="entry name" value="Fe2_transport_prot_B_C"/>
</dbReference>
<feature type="binding site" evidence="15">
    <location>
        <begin position="33"/>
        <end position="37"/>
    </location>
    <ligand>
        <name>GTP</name>
        <dbReference type="ChEBI" id="CHEBI:37565"/>
        <label>1</label>
    </ligand>
</feature>
<feature type="transmembrane region" description="Helical" evidence="17">
    <location>
        <begin position="419"/>
        <end position="445"/>
    </location>
</feature>
<evidence type="ECO:0000256" key="3">
    <source>
        <dbReference type="ARBA" id="ARBA00022448"/>
    </source>
</evidence>
<name>A0A1D2YUN1_9BACI</name>
<evidence type="ECO:0000256" key="5">
    <source>
        <dbReference type="ARBA" id="ARBA00022496"/>
    </source>
</evidence>
<comment type="caution">
    <text evidence="19">The sequence shown here is derived from an EMBL/GenBank/DDBJ whole genome shotgun (WGS) entry which is preliminary data.</text>
</comment>
<keyword evidence="8 15" id="KW-0547">Nucleotide-binding</keyword>
<feature type="binding site" evidence="15">
    <location>
        <begin position="113"/>
        <end position="116"/>
    </location>
    <ligand>
        <name>GTP</name>
        <dbReference type="ChEBI" id="CHEBI:37565"/>
        <label>1</label>
    </ligand>
</feature>
<keyword evidence="10 17" id="KW-0408">Iron</keyword>
<feature type="transmembrane region" description="Helical" evidence="17">
    <location>
        <begin position="610"/>
        <end position="628"/>
    </location>
</feature>
<keyword evidence="16" id="KW-0479">Metal-binding</keyword>
<evidence type="ECO:0000256" key="8">
    <source>
        <dbReference type="ARBA" id="ARBA00022741"/>
    </source>
</evidence>
<dbReference type="Pfam" id="PF02421">
    <property type="entry name" value="FeoB_N"/>
    <property type="match status" value="1"/>
</dbReference>
<dbReference type="GO" id="GO:0005886">
    <property type="term" value="C:plasma membrane"/>
    <property type="evidence" value="ECO:0007669"/>
    <property type="project" value="UniProtKB-SubCell"/>
</dbReference>
<keyword evidence="11" id="KW-0406">Ion transport</keyword>
<keyword evidence="20" id="KW-1185">Reference proteome</keyword>
<dbReference type="CDD" id="cd01879">
    <property type="entry name" value="FeoB"/>
    <property type="match status" value="1"/>
</dbReference>
<dbReference type="OrthoDB" id="9809127at2"/>
<protein>
    <recommendedName>
        <fullName evidence="14 17">Ferrous iron transport protein B</fullName>
    </recommendedName>
</protein>
<dbReference type="InterPro" id="IPR027417">
    <property type="entry name" value="P-loop_NTPase"/>
</dbReference>
<evidence type="ECO:0000256" key="9">
    <source>
        <dbReference type="ARBA" id="ARBA00022989"/>
    </source>
</evidence>
<keyword evidence="9 17" id="KW-1133">Transmembrane helix</keyword>
<evidence type="ECO:0000313" key="19">
    <source>
        <dbReference type="EMBL" id="OEF99420.1"/>
    </source>
</evidence>